<reference evidence="1 2" key="1">
    <citation type="submission" date="2024-10" db="EMBL/GenBank/DDBJ databases">
        <title>Paracoccus drimophilus sp. nov., a novel bacterium from corn roots in Hunan.</title>
        <authorList>
            <person name="Li X."/>
        </authorList>
    </citation>
    <scope>NUCLEOTIDE SEQUENCE [LARGE SCALE GENOMIC DNA]</scope>
    <source>
        <strain evidence="1 2">NGMCC 1.201697</strain>
    </source>
</reference>
<dbReference type="InterPro" id="IPR011051">
    <property type="entry name" value="RmlC_Cupin_sf"/>
</dbReference>
<evidence type="ECO:0000313" key="1">
    <source>
        <dbReference type="EMBL" id="MFH5775424.1"/>
    </source>
</evidence>
<keyword evidence="2" id="KW-1185">Reference proteome</keyword>
<proteinExistence type="predicted"/>
<name>A0ABW7LNU1_9RHOB</name>
<dbReference type="PANTHER" id="PTHR37943">
    <property type="entry name" value="PROTEIN VES"/>
    <property type="match status" value="1"/>
</dbReference>
<organism evidence="1 2">
    <name type="scientific">Paracoccus broussonetiae subsp. drimophilus</name>
    <dbReference type="NCBI Taxonomy" id="3373869"/>
    <lineage>
        <taxon>Bacteria</taxon>
        <taxon>Pseudomonadati</taxon>
        <taxon>Pseudomonadota</taxon>
        <taxon>Alphaproteobacteria</taxon>
        <taxon>Rhodobacterales</taxon>
        <taxon>Paracoccaceae</taxon>
        <taxon>Paracoccus</taxon>
        <taxon>Paracoccus broussonetiae</taxon>
    </lineage>
</organism>
<comment type="caution">
    <text evidence="1">The sequence shown here is derived from an EMBL/GenBank/DDBJ whole genome shotgun (WGS) entry which is preliminary data.</text>
</comment>
<gene>
    <name evidence="1" type="ORF">ACHFJ0_14330</name>
</gene>
<dbReference type="RefSeq" id="WP_395134652.1">
    <property type="nucleotide sequence ID" value="NZ_JBIMPR010000010.1"/>
</dbReference>
<accession>A0ABW7LNU1</accession>
<dbReference type="PANTHER" id="PTHR37943:SF1">
    <property type="entry name" value="PROTEIN VES"/>
    <property type="match status" value="1"/>
</dbReference>
<dbReference type="Gene3D" id="2.60.120.10">
    <property type="entry name" value="Jelly Rolls"/>
    <property type="match status" value="1"/>
</dbReference>
<evidence type="ECO:0000313" key="2">
    <source>
        <dbReference type="Proteomes" id="UP001609376"/>
    </source>
</evidence>
<dbReference type="Pfam" id="PF05962">
    <property type="entry name" value="HutD"/>
    <property type="match status" value="1"/>
</dbReference>
<dbReference type="Proteomes" id="UP001609376">
    <property type="component" value="Unassembled WGS sequence"/>
</dbReference>
<dbReference type="SUPFAM" id="SSF51182">
    <property type="entry name" value="RmlC-like cupins"/>
    <property type="match status" value="1"/>
</dbReference>
<dbReference type="CDD" id="cd20293">
    <property type="entry name" value="cupin_HutD_N"/>
    <property type="match status" value="1"/>
</dbReference>
<protein>
    <submittedName>
        <fullName evidence="1">HutD family protein</fullName>
    </submittedName>
</protein>
<sequence>MSIAILSATGHRRMPWKNGRGVTTEIAVHPQGAGLADFGWRVSMAAVDEDGDFSIFPGIDRSLAVLSGDGIALSIQDEPPQLLGPGGAPLSFPADVPVSARLPGRPITDLNVMTRRGHFWHSLARVDQAEDLPGADWRLVLATEATRLQLGAEALALGPLDAVLCQGQDALSRLSATAPVWLIRIGQI</sequence>
<dbReference type="InterPro" id="IPR010282">
    <property type="entry name" value="Uncharacterised_HutD/Ves"/>
</dbReference>
<dbReference type="InterPro" id="IPR014710">
    <property type="entry name" value="RmlC-like_jellyroll"/>
</dbReference>
<dbReference type="EMBL" id="JBIMPR010000010">
    <property type="protein sequence ID" value="MFH5775424.1"/>
    <property type="molecule type" value="Genomic_DNA"/>
</dbReference>